<dbReference type="Pfam" id="PF04209">
    <property type="entry name" value="HgmA_C"/>
    <property type="match status" value="1"/>
</dbReference>
<dbReference type="GO" id="GO:0006570">
    <property type="term" value="P:tyrosine metabolic process"/>
    <property type="evidence" value="ECO:0007669"/>
    <property type="project" value="InterPro"/>
</dbReference>
<accession>F6F392</accession>
<dbReference type="SUPFAM" id="SSF51182">
    <property type="entry name" value="RmlC-like cupins"/>
    <property type="match status" value="1"/>
</dbReference>
<dbReference type="Gene3D" id="2.60.120.10">
    <property type="entry name" value="Jelly Rolls"/>
    <property type="match status" value="1"/>
</dbReference>
<keyword evidence="4 11" id="KW-0223">Dioxygenase</keyword>
<keyword evidence="12" id="KW-1185">Reference proteome</keyword>
<dbReference type="InterPro" id="IPR046451">
    <property type="entry name" value="HgmA_C"/>
</dbReference>
<feature type="binding site" evidence="8">
    <location>
        <position position="372"/>
    </location>
    <ligand>
        <name>Fe cation</name>
        <dbReference type="ChEBI" id="CHEBI:24875"/>
    </ligand>
</feature>
<evidence type="ECO:0000256" key="5">
    <source>
        <dbReference type="ARBA" id="ARBA00023002"/>
    </source>
</evidence>
<keyword evidence="6 8" id="KW-0408">Iron</keyword>
<evidence type="ECO:0000256" key="8">
    <source>
        <dbReference type="PIRSR" id="PIRSR605708-2"/>
    </source>
</evidence>
<keyword evidence="5 11" id="KW-0560">Oxidoreductase</keyword>
<dbReference type="EC" id="1.13.11.5" evidence="11"/>
<dbReference type="InterPro" id="IPR005708">
    <property type="entry name" value="Homogentis_dOase"/>
</dbReference>
<feature type="binding site" evidence="8">
    <location>
        <position position="347"/>
    </location>
    <ligand>
        <name>Fe cation</name>
        <dbReference type="ChEBI" id="CHEBI:24875"/>
    </ligand>
</feature>
<sequence>MTNDVHGVVLQRAESERAYQYGFGNELQSEAVPGALPLTNNPRQPPLGLVSELVTGAAFVAARAQNLRTYMFRKRPSTTRGRLDEIDLAHFLTPPFGGKPSPNAMGWAHFDTSGATGDFLDGIRTICGNGSPKEQAGVAIHTYVAGKSMERRAFLNADGEMIIVPQKGRLQVVTELGVLDVAPSEMAIIPRGIKFRVDLLDPVARGYACENFGAPLRLPELGLIGSFGQAQIIDFKAPTAAFEDDGEATEFVTKYCGAFWATTLSHSPFDVVAWRGNMTPYKYDMNRFMAVGSVTYDHSDPSIYCALTSPGDPVLGANFDFCILPPRWVAGDHTFRPPGYHRNCVVEFLALLTAPEDPAIPAATLHNSYVPHGPATRILEMGRTQGDEPAWMGDGPVFFIESRFPLEIAKSAFDHPACLHNYHEKWSGFESRFQPD</sequence>
<keyword evidence="3 8" id="KW-0479">Metal-binding</keyword>
<dbReference type="GO" id="GO:0004411">
    <property type="term" value="F:homogentisate 1,2-dioxygenase activity"/>
    <property type="evidence" value="ECO:0007669"/>
    <property type="project" value="UniProtKB-EC"/>
</dbReference>
<evidence type="ECO:0000313" key="11">
    <source>
        <dbReference type="EMBL" id="AEG50904.1"/>
    </source>
</evidence>
<dbReference type="KEGG" id="sch:Sphch_3305"/>
<dbReference type="EMBL" id="CP002799">
    <property type="protein sequence ID" value="AEG50904.1"/>
    <property type="molecule type" value="Genomic_DNA"/>
</dbReference>
<evidence type="ECO:0000256" key="1">
    <source>
        <dbReference type="ARBA" id="ARBA00001962"/>
    </source>
</evidence>
<dbReference type="PANTHER" id="PTHR11056">
    <property type="entry name" value="HOMOGENTISATE 1,2-DIOXYGENASE"/>
    <property type="match status" value="1"/>
</dbReference>
<gene>
    <name evidence="11" type="ORF">Sphch_3305</name>
</gene>
<comment type="similarity">
    <text evidence="2">Belongs to the homogentisate dioxygenase family.</text>
</comment>
<proteinExistence type="inferred from homology"/>
<feature type="domain" description="Homogentisate 1,2-dioxygenase C-terminal" evidence="9">
    <location>
        <begin position="287"/>
        <end position="433"/>
    </location>
</feature>
<dbReference type="InterPro" id="IPR046452">
    <property type="entry name" value="HgmA_N"/>
</dbReference>
<dbReference type="InterPro" id="IPR014710">
    <property type="entry name" value="RmlC-like_jellyroll"/>
</dbReference>
<evidence type="ECO:0000256" key="2">
    <source>
        <dbReference type="ARBA" id="ARBA00007757"/>
    </source>
</evidence>
<evidence type="ECO:0000256" key="7">
    <source>
        <dbReference type="PIRSR" id="PIRSR605708-1"/>
    </source>
</evidence>
<feature type="active site" description="Proton acceptor" evidence="7">
    <location>
        <position position="298"/>
    </location>
</feature>
<dbReference type="RefSeq" id="WP_013849134.1">
    <property type="nucleotide sequence ID" value="NC_015594.1"/>
</dbReference>
<evidence type="ECO:0000256" key="3">
    <source>
        <dbReference type="ARBA" id="ARBA00022723"/>
    </source>
</evidence>
<evidence type="ECO:0000256" key="6">
    <source>
        <dbReference type="ARBA" id="ARBA00023004"/>
    </source>
</evidence>
<dbReference type="GO" id="GO:0006559">
    <property type="term" value="P:L-phenylalanine catabolic process"/>
    <property type="evidence" value="ECO:0007669"/>
    <property type="project" value="InterPro"/>
</dbReference>
<feature type="binding site" evidence="8">
    <location>
        <position position="341"/>
    </location>
    <ligand>
        <name>Fe cation</name>
        <dbReference type="ChEBI" id="CHEBI:24875"/>
    </ligand>
</feature>
<feature type="domain" description="Homogentisate 1,2-dioxygenase N-terminal" evidence="10">
    <location>
        <begin position="18"/>
        <end position="285"/>
    </location>
</feature>
<name>F6F392_SPHCR</name>
<dbReference type="PANTHER" id="PTHR11056:SF0">
    <property type="entry name" value="HOMOGENTISATE 1,2-DIOXYGENASE"/>
    <property type="match status" value="1"/>
</dbReference>
<reference evidence="11 12" key="1">
    <citation type="submission" date="2011-05" db="EMBL/GenBank/DDBJ databases">
        <title>Complete sequence of chromosome 2 of Sphingobium chlorophenolicum L-1.</title>
        <authorList>
            <consortium name="US DOE Joint Genome Institute"/>
            <person name="Lucas S."/>
            <person name="Han J."/>
            <person name="Lapidus A."/>
            <person name="Cheng J.-F."/>
            <person name="Goodwin L."/>
            <person name="Pitluck S."/>
            <person name="Peters L."/>
            <person name="Daligault H."/>
            <person name="Han C."/>
            <person name="Tapia R."/>
            <person name="Land M."/>
            <person name="Hauser L."/>
            <person name="Kyrpides N."/>
            <person name="Ivanova N."/>
            <person name="Pagani I."/>
            <person name="Turner P."/>
            <person name="Copley S."/>
            <person name="Woyke T."/>
        </authorList>
    </citation>
    <scope>NUCLEOTIDE SEQUENCE [LARGE SCALE GENOMIC DNA]</scope>
    <source>
        <strain evidence="11 12">L-1</strain>
    </source>
</reference>
<protein>
    <submittedName>
        <fullName evidence="11">Homogentisate 1,2-dioxygenase</fullName>
        <ecNumber evidence="11">1.13.11.5</ecNumber>
    </submittedName>
</protein>
<dbReference type="GO" id="GO:0005737">
    <property type="term" value="C:cytoplasm"/>
    <property type="evidence" value="ECO:0007669"/>
    <property type="project" value="TreeGrafter"/>
</dbReference>
<dbReference type="AlphaFoldDB" id="F6F392"/>
<evidence type="ECO:0000259" key="10">
    <source>
        <dbReference type="Pfam" id="PF20510"/>
    </source>
</evidence>
<comment type="cofactor">
    <cofactor evidence="1 8">
        <name>Fe cation</name>
        <dbReference type="ChEBI" id="CHEBI:24875"/>
    </cofactor>
</comment>
<dbReference type="STRING" id="690566.Sphch_3305"/>
<dbReference type="CDD" id="cd07000">
    <property type="entry name" value="cupin_HGO_N"/>
    <property type="match status" value="1"/>
</dbReference>
<evidence type="ECO:0000259" key="9">
    <source>
        <dbReference type="Pfam" id="PF04209"/>
    </source>
</evidence>
<dbReference type="Pfam" id="PF20510">
    <property type="entry name" value="HgmA_N"/>
    <property type="match status" value="1"/>
</dbReference>
<dbReference type="InterPro" id="IPR011051">
    <property type="entry name" value="RmlC_Cupin_sf"/>
</dbReference>
<dbReference type="GO" id="GO:0046872">
    <property type="term" value="F:metal ion binding"/>
    <property type="evidence" value="ECO:0007669"/>
    <property type="project" value="UniProtKB-KW"/>
</dbReference>
<organism evidence="11 12">
    <name type="scientific">Sphingobium chlorophenolicum L-1</name>
    <dbReference type="NCBI Taxonomy" id="690566"/>
    <lineage>
        <taxon>Bacteria</taxon>
        <taxon>Pseudomonadati</taxon>
        <taxon>Pseudomonadota</taxon>
        <taxon>Alphaproteobacteria</taxon>
        <taxon>Sphingomonadales</taxon>
        <taxon>Sphingomonadaceae</taxon>
        <taxon>Sphingobium</taxon>
    </lineage>
</organism>
<evidence type="ECO:0000256" key="4">
    <source>
        <dbReference type="ARBA" id="ARBA00022964"/>
    </source>
</evidence>
<dbReference type="HOGENOM" id="CLU_027174_0_0_5"/>
<evidence type="ECO:0000313" key="12">
    <source>
        <dbReference type="Proteomes" id="UP000007150"/>
    </source>
</evidence>
<dbReference type="Proteomes" id="UP000007150">
    <property type="component" value="Chromosome 2"/>
</dbReference>
<feature type="binding site" evidence="8">
    <location>
        <position position="372"/>
    </location>
    <ligand>
        <name>homogentisate</name>
        <dbReference type="ChEBI" id="CHEBI:16169"/>
    </ligand>
</feature>